<evidence type="ECO:0000313" key="5">
    <source>
        <dbReference type="EMBL" id="SSD59310.1"/>
    </source>
</evidence>
<comment type="subcellular location">
    <subcellularLocation>
        <location evidence="1">Nucleus</location>
    </subcellularLocation>
</comment>
<dbReference type="EMBL" id="UFAJ01000121">
    <property type="protein sequence ID" value="SSD59310.1"/>
    <property type="molecule type" value="Genomic_DNA"/>
</dbReference>
<feature type="compositionally biased region" description="Basic residues" evidence="4">
    <location>
        <begin position="1"/>
        <end position="38"/>
    </location>
</feature>
<name>A0A376B595_9ASCO</name>
<proteinExistence type="inferred from homology"/>
<dbReference type="VEuPathDB" id="FungiDB:SCODWIG_01071"/>
<feature type="compositionally biased region" description="Basic and acidic residues" evidence="4">
    <location>
        <begin position="39"/>
        <end position="70"/>
    </location>
</feature>
<dbReference type="InterPro" id="IPR005343">
    <property type="entry name" value="Noc2"/>
</dbReference>
<evidence type="ECO:0000256" key="3">
    <source>
        <dbReference type="ARBA" id="ARBA00023242"/>
    </source>
</evidence>
<gene>
    <name evidence="5" type="ORF">SCODWIG_01071</name>
</gene>
<keyword evidence="3" id="KW-0539">Nucleus</keyword>
<dbReference type="Proteomes" id="UP000262825">
    <property type="component" value="Unassembled WGS sequence"/>
</dbReference>
<feature type="compositionally biased region" description="Acidic residues" evidence="4">
    <location>
        <begin position="99"/>
        <end position="111"/>
    </location>
</feature>
<reference evidence="6" key="1">
    <citation type="submission" date="2018-06" db="EMBL/GenBank/DDBJ databases">
        <authorList>
            <person name="Guldener U."/>
        </authorList>
    </citation>
    <scope>NUCLEOTIDE SEQUENCE [LARGE SCALE GENOMIC DNA]</scope>
    <source>
        <strain evidence="6">UTAD17</strain>
    </source>
</reference>
<dbReference type="GO" id="GO:0005730">
    <property type="term" value="C:nucleolus"/>
    <property type="evidence" value="ECO:0007669"/>
    <property type="project" value="TreeGrafter"/>
</dbReference>
<feature type="compositionally biased region" description="Acidic residues" evidence="4">
    <location>
        <begin position="683"/>
        <end position="708"/>
    </location>
</feature>
<feature type="region of interest" description="Disordered" evidence="4">
    <location>
        <begin position="1"/>
        <end position="113"/>
    </location>
</feature>
<dbReference type="GO" id="GO:0005654">
    <property type="term" value="C:nucleoplasm"/>
    <property type="evidence" value="ECO:0007669"/>
    <property type="project" value="TreeGrafter"/>
</dbReference>
<dbReference type="Pfam" id="PF03715">
    <property type="entry name" value="Noc2"/>
    <property type="match status" value="1"/>
</dbReference>
<dbReference type="GO" id="GO:0030691">
    <property type="term" value="C:Noc2p-Noc3p complex"/>
    <property type="evidence" value="ECO:0007669"/>
    <property type="project" value="TreeGrafter"/>
</dbReference>
<dbReference type="AlphaFoldDB" id="A0A376B595"/>
<dbReference type="PANTHER" id="PTHR12687:SF4">
    <property type="entry name" value="NUCLEOLAR COMPLEX PROTEIN 2 HOMOLOG"/>
    <property type="match status" value="1"/>
</dbReference>
<feature type="compositionally biased region" description="Basic and acidic residues" evidence="4">
    <location>
        <begin position="151"/>
        <end position="169"/>
    </location>
</feature>
<comment type="similarity">
    <text evidence="2">Belongs to the NOC2 family.</text>
</comment>
<dbReference type="OrthoDB" id="10266662at2759"/>
<feature type="region of interest" description="Disordered" evidence="4">
    <location>
        <begin position="672"/>
        <end position="708"/>
    </location>
</feature>
<evidence type="ECO:0000256" key="1">
    <source>
        <dbReference type="ARBA" id="ARBA00004123"/>
    </source>
</evidence>
<sequence length="708" mass="81056">MGKVTKATKKFQSKQLKHVLDHRKKIKEFKQKTKGRRGNKNEQEKKDTQLTKEEQAAMKSKKEEVFKDMSVDDFFSGGFDVPQKMKAPSKKKTKSNEESSSEEEEDGDIDMDELKEKDPEFYKYLEENDKEVLEFSASNPLDDISEDEKDEENHEQKNDTSKETRDEDGKVEVSLKLVKQWHKALKEKPTLKLIRNVVSAFKAAVNLNNEEIAESFKYTVSNEAAFSELMFLALKDLPNAITEKLCPYKTKNNVRILPSTPIATKIGSILKHHAGSLITLLNDTTDSDTITLILGSTEQLLPFFLSHRKILKEIVNSVVELWSTSSNLEVQLTSYTFLLLCKEFKNAMLELVLKSSYSAIIKNCRQTNIRTMPSIDFQKDSAAQLFSIDPVLGYQIGFEYIRQLAIHLRNSINATTSTSKNASKVSPTEAYKKIYNWQFVHSIDFWSKVLATHCNIEKENNSLKELAYPLVQVAIGVIRLIPSAQFFPLRFYLCRSLINLSRNTGIFVPIFPILSEILQSTTFTKKPKGSTLEAFDFNHNIKCNAAYLGTRVYQEGCGELFIELLAEFYSLYCKSIAFPELTTPAIIALRRYIKTSKNVKFNKQLSVLLEKLNASNNFILRERSSVDFTPNNYSQVNNFLKEYNWEKTPLGSYVVTQREVKEEKMKILRSSLAEKDAEKNVEDSDEAEEERELVDDDEAEESSTTDNE</sequence>
<feature type="compositionally biased region" description="Basic and acidic residues" evidence="4">
    <location>
        <begin position="672"/>
        <end position="682"/>
    </location>
</feature>
<organism evidence="5 6">
    <name type="scientific">Saccharomycodes ludwigii</name>
    <dbReference type="NCBI Taxonomy" id="36035"/>
    <lineage>
        <taxon>Eukaryota</taxon>
        <taxon>Fungi</taxon>
        <taxon>Dikarya</taxon>
        <taxon>Ascomycota</taxon>
        <taxon>Saccharomycotina</taxon>
        <taxon>Saccharomycetes</taxon>
        <taxon>Saccharomycodales</taxon>
        <taxon>Saccharomycodaceae</taxon>
        <taxon>Saccharomycodes</taxon>
    </lineage>
</organism>
<keyword evidence="6" id="KW-1185">Reference proteome</keyword>
<evidence type="ECO:0000256" key="4">
    <source>
        <dbReference type="SAM" id="MobiDB-lite"/>
    </source>
</evidence>
<dbReference type="PANTHER" id="PTHR12687">
    <property type="entry name" value="NUCLEOLAR COMPLEX 2 AND RAD4-RELATED"/>
    <property type="match status" value="1"/>
</dbReference>
<evidence type="ECO:0000256" key="2">
    <source>
        <dbReference type="ARBA" id="ARBA00005907"/>
    </source>
</evidence>
<dbReference type="GO" id="GO:0030690">
    <property type="term" value="C:Noc1p-Noc2p complex"/>
    <property type="evidence" value="ECO:0007669"/>
    <property type="project" value="TreeGrafter"/>
</dbReference>
<accession>A0A376B595</accession>
<dbReference type="GO" id="GO:0042273">
    <property type="term" value="P:ribosomal large subunit biogenesis"/>
    <property type="evidence" value="ECO:0007669"/>
    <property type="project" value="TreeGrafter"/>
</dbReference>
<feature type="region of interest" description="Disordered" evidence="4">
    <location>
        <begin position="140"/>
        <end position="169"/>
    </location>
</feature>
<evidence type="ECO:0000313" key="6">
    <source>
        <dbReference type="Proteomes" id="UP000262825"/>
    </source>
</evidence>
<protein>
    <submittedName>
        <fullName evidence="5">Probable Nucleolar complex protein 2</fullName>
    </submittedName>
</protein>